<dbReference type="GO" id="GO:0006208">
    <property type="term" value="P:pyrimidine nucleobase catabolic process"/>
    <property type="evidence" value="ECO:0007669"/>
    <property type="project" value="TreeGrafter"/>
</dbReference>
<dbReference type="PANTHER" id="PTHR30466:SF1">
    <property type="entry name" value="FMN REDUCTASE (NADH) RUTF"/>
    <property type="match status" value="1"/>
</dbReference>
<dbReference type="InterPro" id="IPR050268">
    <property type="entry name" value="NADH-dep_flavin_reductase"/>
</dbReference>
<dbReference type="SUPFAM" id="SSF50475">
    <property type="entry name" value="FMN-binding split barrel"/>
    <property type="match status" value="1"/>
</dbReference>
<dbReference type="EMBL" id="CAEZSH010000004">
    <property type="protein sequence ID" value="CAB4531289.1"/>
    <property type="molecule type" value="Genomic_DNA"/>
</dbReference>
<organism evidence="4">
    <name type="scientific">freshwater metagenome</name>
    <dbReference type="NCBI Taxonomy" id="449393"/>
    <lineage>
        <taxon>unclassified sequences</taxon>
        <taxon>metagenomes</taxon>
        <taxon>ecological metagenomes</taxon>
    </lineage>
</organism>
<dbReference type="PANTHER" id="PTHR30466">
    <property type="entry name" value="FLAVIN REDUCTASE"/>
    <property type="match status" value="1"/>
</dbReference>
<dbReference type="EMBL" id="CAEZUW010000001">
    <property type="protein sequence ID" value="CAB4604329.1"/>
    <property type="molecule type" value="Genomic_DNA"/>
</dbReference>
<accession>A0A6J6GX88</accession>
<dbReference type="InterPro" id="IPR012349">
    <property type="entry name" value="Split_barrel_FMN-bd"/>
</dbReference>
<proteinExistence type="predicted"/>
<dbReference type="Gene3D" id="2.30.110.10">
    <property type="entry name" value="Electron Transport, Fmn-binding Protein, Chain A"/>
    <property type="match status" value="1"/>
</dbReference>
<dbReference type="Pfam" id="PF01613">
    <property type="entry name" value="Flavin_Reduct"/>
    <property type="match status" value="1"/>
</dbReference>
<dbReference type="GO" id="GO:0042602">
    <property type="term" value="F:riboflavin reductase (NADPH) activity"/>
    <property type="evidence" value="ECO:0007669"/>
    <property type="project" value="TreeGrafter"/>
</dbReference>
<protein>
    <submittedName>
        <fullName evidence="4">Unannotated protein</fullName>
    </submittedName>
</protein>
<evidence type="ECO:0000313" key="4">
    <source>
        <dbReference type="EMBL" id="CAB4604329.1"/>
    </source>
</evidence>
<reference evidence="4" key="1">
    <citation type="submission" date="2020-05" db="EMBL/GenBank/DDBJ databases">
        <authorList>
            <person name="Chiriac C."/>
            <person name="Salcher M."/>
            <person name="Ghai R."/>
            <person name="Kavagutti S V."/>
        </authorList>
    </citation>
    <scope>NUCLEOTIDE SEQUENCE</scope>
</reference>
<name>A0A6J6GX88_9ZZZZ</name>
<gene>
    <name evidence="3" type="ORF">UFOPK1410_00067</name>
    <name evidence="4" type="ORF">UFOPK1855_00015</name>
</gene>
<feature type="domain" description="Flavin reductase like" evidence="2">
    <location>
        <begin position="1"/>
        <end position="125"/>
    </location>
</feature>
<evidence type="ECO:0000259" key="2">
    <source>
        <dbReference type="SMART" id="SM00903"/>
    </source>
</evidence>
<dbReference type="AlphaFoldDB" id="A0A6J6GX88"/>
<evidence type="ECO:0000313" key="3">
    <source>
        <dbReference type="EMBL" id="CAB4531289.1"/>
    </source>
</evidence>
<sequence length="130" mass="14092">MGFTATSVTSLGATPPLVSFNVARGSSSWPSLEKAEYVALHTLGLNNLELANRMAADHTKRFEPADWSLDARGIPVLHGVTSVLILKIRQIVEVESNAVVICDVVEGFVGTEQSPLLYHQRSYVTVDKLA</sequence>
<dbReference type="GO" id="GO:0010181">
    <property type="term" value="F:FMN binding"/>
    <property type="evidence" value="ECO:0007669"/>
    <property type="project" value="InterPro"/>
</dbReference>
<keyword evidence="1" id="KW-0560">Oxidoreductase</keyword>
<dbReference type="SMART" id="SM00903">
    <property type="entry name" value="Flavin_Reduct"/>
    <property type="match status" value="1"/>
</dbReference>
<evidence type="ECO:0000256" key="1">
    <source>
        <dbReference type="ARBA" id="ARBA00023002"/>
    </source>
</evidence>
<dbReference type="InterPro" id="IPR002563">
    <property type="entry name" value="Flavin_Rdtase-like_dom"/>
</dbReference>